<feature type="domain" description="Enoyl reductase (ER)" evidence="2">
    <location>
        <begin position="10"/>
        <end position="341"/>
    </location>
</feature>
<dbReference type="InParanoid" id="A0A2R5GB53"/>
<name>A0A2R5GB53_9STRA</name>
<protein>
    <submittedName>
        <fullName evidence="3">Quinone oxidoreductase-like protein 1</fullName>
    </submittedName>
</protein>
<accession>A0A2R5GB53</accession>
<dbReference type="InterPro" id="IPR011032">
    <property type="entry name" value="GroES-like_sf"/>
</dbReference>
<evidence type="ECO:0000256" key="1">
    <source>
        <dbReference type="ARBA" id="ARBA00023002"/>
    </source>
</evidence>
<sequence length="352" mass="37912">MRAVVYTEKGGPEVLKLQNDFPAPTRAKGEILVKVISSAVNPVDWKLRKSFIPFFPNPKVVGCDVCGVVAEADSGSRFNKGDRVFFMLPIVATQGGCAEYVTVREGHADFAPRNLDDDQAAGLPLVGQTVLQGYEAVGITEKLRGQNKSILIHAGAGGVGSVAIQVAKYYGLYVYTTCSASNFDFVKSIGADRPIDYKTEAFEEVAVNVDYIFDLMGGDYELRGMKCINPSGYYINVMNSGWATKIASALDMPDGVTGAENTLGNLIGYAYAAYRKLAAPVTGPYYYYNVVQPRADSLKLLAKLADEGAVKPITDSVYSLEDTAEAHRRIEGGHARGKVVIRVAQSTSSSSL</sequence>
<keyword evidence="1" id="KW-0560">Oxidoreductase</keyword>
<evidence type="ECO:0000259" key="2">
    <source>
        <dbReference type="SMART" id="SM00829"/>
    </source>
</evidence>
<dbReference type="PANTHER" id="PTHR11695">
    <property type="entry name" value="ALCOHOL DEHYDROGENASE RELATED"/>
    <property type="match status" value="1"/>
</dbReference>
<dbReference type="GO" id="GO:0016491">
    <property type="term" value="F:oxidoreductase activity"/>
    <property type="evidence" value="ECO:0007669"/>
    <property type="project" value="UniProtKB-KW"/>
</dbReference>
<dbReference type="EMBL" id="BEYU01000036">
    <property type="protein sequence ID" value="GBG27815.1"/>
    <property type="molecule type" value="Genomic_DNA"/>
</dbReference>
<dbReference type="CDD" id="cd05289">
    <property type="entry name" value="MDR_like_2"/>
    <property type="match status" value="1"/>
</dbReference>
<dbReference type="Gene3D" id="3.40.50.720">
    <property type="entry name" value="NAD(P)-binding Rossmann-like Domain"/>
    <property type="match status" value="1"/>
</dbReference>
<dbReference type="AlphaFoldDB" id="A0A2R5GB53"/>
<evidence type="ECO:0000313" key="4">
    <source>
        <dbReference type="Proteomes" id="UP000241890"/>
    </source>
</evidence>
<reference evidence="3 4" key="1">
    <citation type="submission" date="2017-12" db="EMBL/GenBank/DDBJ databases">
        <title>Sequencing, de novo assembly and annotation of complete genome of a new Thraustochytrid species, strain FCC1311.</title>
        <authorList>
            <person name="Sedici K."/>
            <person name="Godart F."/>
            <person name="Aiese Cigliano R."/>
            <person name="Sanseverino W."/>
            <person name="Barakat M."/>
            <person name="Ortet P."/>
            <person name="Marechal E."/>
            <person name="Cagnac O."/>
            <person name="Amato A."/>
        </authorList>
    </citation>
    <scope>NUCLEOTIDE SEQUENCE [LARGE SCALE GENOMIC DNA]</scope>
</reference>
<dbReference type="InterPro" id="IPR013154">
    <property type="entry name" value="ADH-like_N"/>
</dbReference>
<organism evidence="3 4">
    <name type="scientific">Hondaea fermentalgiana</name>
    <dbReference type="NCBI Taxonomy" id="2315210"/>
    <lineage>
        <taxon>Eukaryota</taxon>
        <taxon>Sar</taxon>
        <taxon>Stramenopiles</taxon>
        <taxon>Bigyra</taxon>
        <taxon>Labyrinthulomycetes</taxon>
        <taxon>Thraustochytrida</taxon>
        <taxon>Thraustochytriidae</taxon>
        <taxon>Hondaea</taxon>
    </lineage>
</organism>
<dbReference type="Gene3D" id="3.90.180.10">
    <property type="entry name" value="Medium-chain alcohol dehydrogenases, catalytic domain"/>
    <property type="match status" value="1"/>
</dbReference>
<dbReference type="InterPro" id="IPR020843">
    <property type="entry name" value="ER"/>
</dbReference>
<gene>
    <name evidence="3" type="ORF">FCC1311_040382</name>
</gene>
<dbReference type="GO" id="GO:0005739">
    <property type="term" value="C:mitochondrion"/>
    <property type="evidence" value="ECO:0007669"/>
    <property type="project" value="TreeGrafter"/>
</dbReference>
<comment type="caution">
    <text evidence="3">The sequence shown here is derived from an EMBL/GenBank/DDBJ whole genome shotgun (WGS) entry which is preliminary data.</text>
</comment>
<dbReference type="PANTHER" id="PTHR11695:SF294">
    <property type="entry name" value="RETICULON-4-INTERACTING PROTEIN 1, MITOCHONDRIAL"/>
    <property type="match status" value="1"/>
</dbReference>
<dbReference type="Pfam" id="PF08240">
    <property type="entry name" value="ADH_N"/>
    <property type="match status" value="1"/>
</dbReference>
<dbReference type="PROSITE" id="PS01162">
    <property type="entry name" value="QOR_ZETA_CRYSTAL"/>
    <property type="match status" value="1"/>
</dbReference>
<dbReference type="InterPro" id="IPR050700">
    <property type="entry name" value="YIM1/Zinc_Alcohol_DH_Fams"/>
</dbReference>
<dbReference type="SMART" id="SM00829">
    <property type="entry name" value="PKS_ER"/>
    <property type="match status" value="1"/>
</dbReference>
<dbReference type="Pfam" id="PF13602">
    <property type="entry name" value="ADH_zinc_N_2"/>
    <property type="match status" value="1"/>
</dbReference>
<keyword evidence="4" id="KW-1185">Reference proteome</keyword>
<dbReference type="GO" id="GO:0008270">
    <property type="term" value="F:zinc ion binding"/>
    <property type="evidence" value="ECO:0007669"/>
    <property type="project" value="InterPro"/>
</dbReference>
<dbReference type="InterPro" id="IPR002364">
    <property type="entry name" value="Quin_OxRdtase/zeta-crystal_CS"/>
</dbReference>
<proteinExistence type="predicted"/>
<dbReference type="InterPro" id="IPR036291">
    <property type="entry name" value="NAD(P)-bd_dom_sf"/>
</dbReference>
<dbReference type="SUPFAM" id="SSF51735">
    <property type="entry name" value="NAD(P)-binding Rossmann-fold domains"/>
    <property type="match status" value="1"/>
</dbReference>
<dbReference type="SUPFAM" id="SSF50129">
    <property type="entry name" value="GroES-like"/>
    <property type="match status" value="1"/>
</dbReference>
<evidence type="ECO:0000313" key="3">
    <source>
        <dbReference type="EMBL" id="GBG27815.1"/>
    </source>
</evidence>
<dbReference type="OrthoDB" id="201656at2759"/>
<dbReference type="Proteomes" id="UP000241890">
    <property type="component" value="Unassembled WGS sequence"/>
</dbReference>